<keyword evidence="2" id="KW-0732">Signal</keyword>
<evidence type="ECO:0000256" key="1">
    <source>
        <dbReference type="SAM" id="MobiDB-lite"/>
    </source>
</evidence>
<protein>
    <recommendedName>
        <fullName evidence="5">Lipoprotein</fullName>
    </recommendedName>
</protein>
<name>A0A0C2DF45_9BACT</name>
<feature type="signal peptide" evidence="2">
    <location>
        <begin position="1"/>
        <end position="23"/>
    </location>
</feature>
<gene>
    <name evidence="3" type="ORF">DB30_01361</name>
</gene>
<sequence length="240" mass="25913">MDRMARPLRLTALASLLATLACANTPEPGGGPTVDTQTGPSTMKPALADPTHAAAAAPGQLVALVASAPETARPCERMCGRVGDCLRERGDTSDARHLREAGHLELTCLDLCVNVNPTSEVGKRFRGCESRDSCGPLLDCARNDWDAAANARTVVVTQIEAAPSSYGTCELVCGGMYACHYHDRPLHQLTDRSSQFEQEFNSCMFSCDPHAELMVSFAECAQEHSCTAQWECWSRVTSRH</sequence>
<dbReference type="Proteomes" id="UP000031599">
    <property type="component" value="Unassembled WGS sequence"/>
</dbReference>
<feature type="chain" id="PRO_5002147790" description="Lipoprotein" evidence="2">
    <location>
        <begin position="24"/>
        <end position="240"/>
    </location>
</feature>
<evidence type="ECO:0000256" key="2">
    <source>
        <dbReference type="SAM" id="SignalP"/>
    </source>
</evidence>
<proteinExistence type="predicted"/>
<accession>A0A0C2DF45</accession>
<organism evidence="3 4">
    <name type="scientific">Enhygromyxa salina</name>
    <dbReference type="NCBI Taxonomy" id="215803"/>
    <lineage>
        <taxon>Bacteria</taxon>
        <taxon>Pseudomonadati</taxon>
        <taxon>Myxococcota</taxon>
        <taxon>Polyangia</taxon>
        <taxon>Nannocystales</taxon>
        <taxon>Nannocystaceae</taxon>
        <taxon>Enhygromyxa</taxon>
    </lineage>
</organism>
<evidence type="ECO:0000313" key="4">
    <source>
        <dbReference type="Proteomes" id="UP000031599"/>
    </source>
</evidence>
<dbReference type="AlphaFoldDB" id="A0A0C2DF45"/>
<dbReference type="PROSITE" id="PS51257">
    <property type="entry name" value="PROKAR_LIPOPROTEIN"/>
    <property type="match status" value="1"/>
</dbReference>
<comment type="caution">
    <text evidence="3">The sequence shown here is derived from an EMBL/GenBank/DDBJ whole genome shotgun (WGS) entry which is preliminary data.</text>
</comment>
<evidence type="ECO:0000313" key="3">
    <source>
        <dbReference type="EMBL" id="KIG18252.1"/>
    </source>
</evidence>
<evidence type="ECO:0008006" key="5">
    <source>
        <dbReference type="Google" id="ProtNLM"/>
    </source>
</evidence>
<dbReference type="EMBL" id="JMCC02000013">
    <property type="protein sequence ID" value="KIG18252.1"/>
    <property type="molecule type" value="Genomic_DNA"/>
</dbReference>
<feature type="region of interest" description="Disordered" evidence="1">
    <location>
        <begin position="24"/>
        <end position="44"/>
    </location>
</feature>
<reference evidence="3 4" key="1">
    <citation type="submission" date="2014-12" db="EMBL/GenBank/DDBJ databases">
        <title>Genome assembly of Enhygromyxa salina DSM 15201.</title>
        <authorList>
            <person name="Sharma G."/>
            <person name="Subramanian S."/>
        </authorList>
    </citation>
    <scope>NUCLEOTIDE SEQUENCE [LARGE SCALE GENOMIC DNA]</scope>
    <source>
        <strain evidence="3 4">DSM 15201</strain>
    </source>
</reference>